<dbReference type="Proteomes" id="UP000732619">
    <property type="component" value="Unassembled WGS sequence"/>
</dbReference>
<evidence type="ECO:0000256" key="5">
    <source>
        <dbReference type="HAMAP-Rule" id="MF_01922"/>
    </source>
</evidence>
<comment type="catalytic activity">
    <reaction evidence="5">
        <text>4-demethylwyosine(37) in tRNA(Phe) + S-adenosyl-L-methionine = 4-demethyl-7-[(3S)-3-amino-3-carboxypropyl]wyosine(37) in tRNA(Phe) + S-methyl-5'-thioadenosine + H(+)</text>
        <dbReference type="Rhea" id="RHEA:36355"/>
        <dbReference type="Rhea" id="RHEA-COMP:10164"/>
        <dbReference type="Rhea" id="RHEA-COMP:10378"/>
        <dbReference type="ChEBI" id="CHEBI:15378"/>
        <dbReference type="ChEBI" id="CHEBI:17509"/>
        <dbReference type="ChEBI" id="CHEBI:59789"/>
        <dbReference type="ChEBI" id="CHEBI:64315"/>
        <dbReference type="ChEBI" id="CHEBI:73550"/>
        <dbReference type="EC" id="2.5.1.114"/>
    </reaction>
</comment>
<dbReference type="EC" id="2.5.1.114" evidence="5"/>
<dbReference type="GO" id="GO:0008175">
    <property type="term" value="F:tRNA methyltransferase activity"/>
    <property type="evidence" value="ECO:0007669"/>
    <property type="project" value="TreeGrafter"/>
</dbReference>
<name>A0A8T3VLB9_METOL</name>
<evidence type="ECO:0000256" key="1">
    <source>
        <dbReference type="ARBA" id="ARBA00022603"/>
    </source>
</evidence>
<dbReference type="PANTHER" id="PTHR23245:SF41">
    <property type="entry name" value="TRNA(PHE) (4-DEMETHYLWYOSINE(37)-C(7)) AMINOCARBOXYPROPYLTRANSFERASE"/>
    <property type="match status" value="1"/>
</dbReference>
<dbReference type="InterPro" id="IPR030867">
    <property type="entry name" value="TYW2_archaea"/>
</dbReference>
<gene>
    <name evidence="5" type="primary">taw2</name>
    <name evidence="7" type="ORF">E7Z75_02060</name>
</gene>
<organism evidence="7 8">
    <name type="scientific">Methanobrevibacter olleyae</name>
    <dbReference type="NCBI Taxonomy" id="294671"/>
    <lineage>
        <taxon>Archaea</taxon>
        <taxon>Methanobacteriati</taxon>
        <taxon>Methanobacteriota</taxon>
        <taxon>Methanomada group</taxon>
        <taxon>Methanobacteria</taxon>
        <taxon>Methanobacteriales</taxon>
        <taxon>Methanobacteriaceae</taxon>
        <taxon>Methanobrevibacter</taxon>
    </lineage>
</organism>
<evidence type="ECO:0000256" key="4">
    <source>
        <dbReference type="ARBA" id="ARBA00022694"/>
    </source>
</evidence>
<dbReference type="EMBL" id="SUTG01000005">
    <property type="protein sequence ID" value="MBE6511923.1"/>
    <property type="molecule type" value="Genomic_DNA"/>
</dbReference>
<dbReference type="PROSITE" id="PS51684">
    <property type="entry name" value="SAM_MT_TRM5_TYW2"/>
    <property type="match status" value="1"/>
</dbReference>
<proteinExistence type="inferred from homology"/>
<keyword evidence="2 5" id="KW-0808">Transferase</keyword>
<dbReference type="InterPro" id="IPR056743">
    <property type="entry name" value="TRM5-TYW2-like_MTfase"/>
</dbReference>
<keyword evidence="4 5" id="KW-0819">tRNA processing</keyword>
<dbReference type="FunFam" id="3.40.50.150:FF:000131">
    <property type="entry name" value="tRNA wybutosine-synthesizing protein 2/3/4"/>
    <property type="match status" value="1"/>
</dbReference>
<comment type="similarity">
    <text evidence="5">Belongs to the class I-like SAM-binding methyltransferase superfamily. TRM5/TYW2 family.</text>
</comment>
<reference evidence="7" key="1">
    <citation type="submission" date="2019-04" db="EMBL/GenBank/DDBJ databases">
        <title>Evolution of Biomass-Degrading Anaerobic Consortia Revealed by Metagenomics.</title>
        <authorList>
            <person name="Peng X."/>
        </authorList>
    </citation>
    <scope>NUCLEOTIDE SEQUENCE</scope>
    <source>
        <strain evidence="7">SIG14</strain>
    </source>
</reference>
<feature type="binding site" evidence="5">
    <location>
        <position position="87"/>
    </location>
    <ligand>
        <name>S-adenosyl-L-methionine</name>
        <dbReference type="ChEBI" id="CHEBI:59789"/>
    </ligand>
</feature>
<dbReference type="PANTHER" id="PTHR23245">
    <property type="entry name" value="TRNA METHYLTRANSFERASE"/>
    <property type="match status" value="1"/>
</dbReference>
<dbReference type="GO" id="GO:0102522">
    <property type="term" value="F:tRNA 4-demethylwyosine alpha-amino-alpha-carboxypropyltransferase activity"/>
    <property type="evidence" value="ECO:0007669"/>
    <property type="project" value="UniProtKB-EC"/>
</dbReference>
<sequence length="254" mass="29153">MKWKKIGDILIVDNKFAEGSLDNLESIASEHNVKSIIKIDKIDGQKREPTISLLYGDETETIHKENGCLFNLDLSKVMWAKGNNNERLRIAKLVTKGETVVDMFAGIGYFSIPIGVHSQAKQIYSIEINPNSYHFLKKNIELNRINEKANYDRMIPILGDCAIEAPRYSADRVLMGYVKTTHHFLRPAMECVKDGGIIHYHETVPDKLIETRPYERVKEIAWECGERNVEVLNIQRIKRYAPGVEHIVLDARIY</sequence>
<keyword evidence="3 5" id="KW-0949">S-adenosyl-L-methionine</keyword>
<comment type="caution">
    <text evidence="7">The sequence shown here is derived from an EMBL/GenBank/DDBJ whole genome shotgun (WGS) entry which is preliminary data.</text>
</comment>
<dbReference type="HAMAP" id="MF_01922">
    <property type="entry name" value="TYW2_archaea"/>
    <property type="match status" value="1"/>
</dbReference>
<dbReference type="CDD" id="cd02440">
    <property type="entry name" value="AdoMet_MTases"/>
    <property type="match status" value="1"/>
</dbReference>
<feature type="binding site" evidence="5">
    <location>
        <position position="80"/>
    </location>
    <ligand>
        <name>S-adenosyl-L-methionine</name>
        <dbReference type="ChEBI" id="CHEBI:59789"/>
    </ligand>
</feature>
<feature type="binding site" evidence="5">
    <location>
        <position position="127"/>
    </location>
    <ligand>
        <name>S-adenosyl-L-methionine</name>
        <dbReference type="ChEBI" id="CHEBI:59789"/>
    </ligand>
</feature>
<evidence type="ECO:0000313" key="8">
    <source>
        <dbReference type="Proteomes" id="UP000732619"/>
    </source>
</evidence>
<dbReference type="Pfam" id="PF02475">
    <property type="entry name" value="TRM5-TYW2_MTfase"/>
    <property type="match status" value="1"/>
</dbReference>
<dbReference type="AlphaFoldDB" id="A0A8T3VLB9"/>
<dbReference type="SUPFAM" id="SSF53335">
    <property type="entry name" value="S-adenosyl-L-methionine-dependent methyltransferases"/>
    <property type="match status" value="1"/>
</dbReference>
<evidence type="ECO:0000313" key="7">
    <source>
        <dbReference type="EMBL" id="MBE6511923.1"/>
    </source>
</evidence>
<dbReference type="GO" id="GO:0005737">
    <property type="term" value="C:cytoplasm"/>
    <property type="evidence" value="ECO:0007669"/>
    <property type="project" value="UniProtKB-SubCell"/>
</dbReference>
<comment type="function">
    <text evidence="5">S-adenosyl-L-methionine-dependent transferase that acts as a component of the wyosine derivatives biosynthesis pathway. Catalyzes the transfer of the alpha-amino-alpha-carboxypropyl (acp) group from S-adenosyl-L-methionine to 4-demethylwyosine (imG-14), forming 7-aminocarboxypropyl-demethylwyosine (wybutosine-86) at position 37 of tRNA(Phe).</text>
</comment>
<comment type="subcellular location">
    <subcellularLocation>
        <location evidence="5">Cytoplasm</location>
    </subcellularLocation>
</comment>
<comment type="caution">
    <text evidence="5">Lacks conserved residue(s) required for the propagation of feature annotation.</text>
</comment>
<evidence type="ECO:0000259" key="6">
    <source>
        <dbReference type="PROSITE" id="PS51684"/>
    </source>
</evidence>
<dbReference type="InterPro" id="IPR029063">
    <property type="entry name" value="SAM-dependent_MTases_sf"/>
</dbReference>
<accession>A0A8T3VLB9</accession>
<keyword evidence="1 7" id="KW-0489">Methyltransferase</keyword>
<dbReference type="GO" id="GO:0030488">
    <property type="term" value="P:tRNA methylation"/>
    <property type="evidence" value="ECO:0007669"/>
    <property type="project" value="TreeGrafter"/>
</dbReference>
<dbReference type="InterPro" id="IPR030382">
    <property type="entry name" value="MeTrfase_TRM5/TYW2"/>
</dbReference>
<dbReference type="Gene3D" id="3.40.50.150">
    <property type="entry name" value="Vaccinia Virus protein VP39"/>
    <property type="match status" value="1"/>
</dbReference>
<keyword evidence="5" id="KW-0963">Cytoplasm</keyword>
<protein>
    <recommendedName>
        <fullName evidence="5">tRNA(Phe) (4-demethylwyosine(37)-C(7)) aminocarboxypropyltransferase</fullName>
        <ecNumber evidence="5">2.5.1.114</ecNumber>
    </recommendedName>
    <alternativeName>
        <fullName evidence="5">tRNA wyosine derivatives biosynthesis protein Taw2</fullName>
    </alternativeName>
</protein>
<evidence type="ECO:0000256" key="3">
    <source>
        <dbReference type="ARBA" id="ARBA00022691"/>
    </source>
</evidence>
<evidence type="ECO:0000256" key="2">
    <source>
        <dbReference type="ARBA" id="ARBA00022679"/>
    </source>
</evidence>
<feature type="domain" description="SAM-dependent methyltransferase TRM5/TYW2-type" evidence="6">
    <location>
        <begin position="1"/>
        <end position="254"/>
    </location>
</feature>